<protein>
    <submittedName>
        <fullName evidence="1">Uncharacterized protein</fullName>
    </submittedName>
</protein>
<accession>M6CV65</accession>
<reference evidence="1 2" key="1">
    <citation type="submission" date="2013-01" db="EMBL/GenBank/DDBJ databases">
        <authorList>
            <person name="Harkins D.M."/>
            <person name="Durkin A.S."/>
            <person name="Brinkac L.M."/>
            <person name="Haft D.H."/>
            <person name="Selengut J.D."/>
            <person name="Sanka R."/>
            <person name="DePew J."/>
            <person name="Purushe J."/>
            <person name="Galloway R.L."/>
            <person name="Vinetz J.M."/>
            <person name="Sutton G.G."/>
            <person name="Nierman W.C."/>
            <person name="Fouts D.E."/>
        </authorList>
    </citation>
    <scope>NUCLEOTIDE SEQUENCE [LARGE SCALE GENOMIC DNA]</scope>
    <source>
        <strain evidence="1 2">79601</strain>
    </source>
</reference>
<evidence type="ECO:0000313" key="1">
    <source>
        <dbReference type="EMBL" id="EMJ95604.1"/>
    </source>
</evidence>
<comment type="caution">
    <text evidence="1">The sequence shown here is derived from an EMBL/GenBank/DDBJ whole genome shotgun (WGS) entry which is preliminary data.</text>
</comment>
<evidence type="ECO:0000313" key="2">
    <source>
        <dbReference type="Proteomes" id="UP000011988"/>
    </source>
</evidence>
<gene>
    <name evidence="1" type="ORF">LEP1GSC194_0899</name>
</gene>
<organism evidence="1 2">
    <name type="scientific">Leptospira alstonii serovar Sichuan str. 79601</name>
    <dbReference type="NCBI Taxonomy" id="1218565"/>
    <lineage>
        <taxon>Bacteria</taxon>
        <taxon>Pseudomonadati</taxon>
        <taxon>Spirochaetota</taxon>
        <taxon>Spirochaetia</taxon>
        <taxon>Leptospirales</taxon>
        <taxon>Leptospiraceae</taxon>
        <taxon>Leptospira</taxon>
    </lineage>
</organism>
<sequence length="65" mass="7624">MDAAYSQNCDRYINDYGYRNQPYPYYYGNNPYYGVGNGGGGYKQNPFHVPSGRFHNFARPSKWRL</sequence>
<dbReference type="Proteomes" id="UP000011988">
    <property type="component" value="Unassembled WGS sequence"/>
</dbReference>
<dbReference type="PATRIC" id="fig|1218565.3.peg.1847"/>
<name>M6CV65_9LEPT</name>
<dbReference type="AlphaFoldDB" id="M6CV65"/>
<dbReference type="EMBL" id="ANIK01000034">
    <property type="protein sequence ID" value="EMJ95604.1"/>
    <property type="molecule type" value="Genomic_DNA"/>
</dbReference>
<proteinExistence type="predicted"/>